<evidence type="ECO:0000313" key="3">
    <source>
        <dbReference type="EMBL" id="OWZ19192.1"/>
    </source>
</evidence>
<organism evidence="3 4">
    <name type="scientific">Phytophthora megakarya</name>
    <dbReference type="NCBI Taxonomy" id="4795"/>
    <lineage>
        <taxon>Eukaryota</taxon>
        <taxon>Sar</taxon>
        <taxon>Stramenopiles</taxon>
        <taxon>Oomycota</taxon>
        <taxon>Peronosporomycetes</taxon>
        <taxon>Peronosporales</taxon>
        <taxon>Peronosporaceae</taxon>
        <taxon>Phytophthora</taxon>
    </lineage>
</organism>
<evidence type="ECO:0000256" key="1">
    <source>
        <dbReference type="SAM" id="MobiDB-lite"/>
    </source>
</evidence>
<dbReference type="GO" id="GO:0006508">
    <property type="term" value="P:proteolysis"/>
    <property type="evidence" value="ECO:0007669"/>
    <property type="project" value="InterPro"/>
</dbReference>
<dbReference type="EMBL" id="NBNE01000475">
    <property type="protein sequence ID" value="OWZ19192.1"/>
    <property type="molecule type" value="Genomic_DNA"/>
</dbReference>
<feature type="compositionally biased region" description="Basic and acidic residues" evidence="1">
    <location>
        <begin position="232"/>
        <end position="252"/>
    </location>
</feature>
<dbReference type="InterPro" id="IPR001969">
    <property type="entry name" value="Aspartic_peptidase_AS"/>
</dbReference>
<gene>
    <name evidence="3" type="ORF">PHMEG_0006598</name>
</gene>
<feature type="compositionally biased region" description="Acidic residues" evidence="1">
    <location>
        <begin position="278"/>
        <end position="291"/>
    </location>
</feature>
<feature type="region of interest" description="Disordered" evidence="1">
    <location>
        <begin position="232"/>
        <end position="291"/>
    </location>
</feature>
<dbReference type="Proteomes" id="UP000198211">
    <property type="component" value="Unassembled WGS sequence"/>
</dbReference>
<dbReference type="AlphaFoldDB" id="A0A225WNM3"/>
<feature type="domain" description="Peptidase A2" evidence="2">
    <location>
        <begin position="14"/>
        <end position="28"/>
    </location>
</feature>
<accession>A0A225WNM3</accession>
<dbReference type="Gene3D" id="3.10.10.10">
    <property type="entry name" value="HIV Type 1 Reverse Transcriptase, subunit A, domain 1"/>
    <property type="match status" value="1"/>
</dbReference>
<dbReference type="PROSITE" id="PS00141">
    <property type="entry name" value="ASP_PROTEASE"/>
    <property type="match status" value="1"/>
</dbReference>
<dbReference type="InterPro" id="IPR051320">
    <property type="entry name" value="Viral_Replic_Matur_Polypro"/>
</dbReference>
<dbReference type="InterPro" id="IPR001995">
    <property type="entry name" value="Peptidase_A2_cat"/>
</dbReference>
<feature type="compositionally biased region" description="Basic and acidic residues" evidence="1">
    <location>
        <begin position="145"/>
        <end position="158"/>
    </location>
</feature>
<dbReference type="InterPro" id="IPR043502">
    <property type="entry name" value="DNA/RNA_pol_sf"/>
</dbReference>
<dbReference type="PANTHER" id="PTHR33064:SF37">
    <property type="entry name" value="RIBONUCLEASE H"/>
    <property type="match status" value="1"/>
</dbReference>
<dbReference type="OrthoDB" id="129109at2759"/>
<protein>
    <recommendedName>
        <fullName evidence="2">Peptidase A2 domain-containing protein</fullName>
    </recommendedName>
</protein>
<sequence length="526" mass="58707">MRAVIIDAIENTRTRILLDTGANVSVISAAYAKPSPKLGGTGNQPWSAGDPKCALVKITLGWERVCEFKMWIMNHSAGVDVVSNRLHDLRRLFDEVEVPLVKPAGATDDEPYGTQVVGGPAEDLRVARVPISTKKTLTRNARVMDPKDQTNGTHRDRIPQGQTRVGPFDERIGHWCYKHYYGYPEGNSHVGWGMSCSIRKEKELYECRLSEQPLAVERKKYTTPERILARTSKDLEIRGDGENHRHSTKTYEDSETSVTAGFDEDANGGPDTRQTELSDTEDDEINPTEESVDMLELTYISVMQEIEAEIASGNRSDDDDLYEYIPKEMEQAGYAHGLAILLDLTEPSSTVLDYKGPKVTNESLSGDKQRKLVEVLNRHEGIMIASGNALPPPLTEWFAILTCRGICLLTKSLANAPASAGEIVPVVERAIRARLITFSDSSWTSPIVIVLKKNGVDIRLCIDYKRINAVTTIMEYAMPLVDDLRTDMEACLWFFSLDAASWFWAVMMTERARKVSAFVCALGHFE</sequence>
<keyword evidence="4" id="KW-1185">Reference proteome</keyword>
<dbReference type="PANTHER" id="PTHR33064">
    <property type="entry name" value="POL PROTEIN"/>
    <property type="match status" value="1"/>
</dbReference>
<evidence type="ECO:0000313" key="4">
    <source>
        <dbReference type="Proteomes" id="UP000198211"/>
    </source>
</evidence>
<evidence type="ECO:0000259" key="2">
    <source>
        <dbReference type="PROSITE" id="PS50175"/>
    </source>
</evidence>
<dbReference type="PROSITE" id="PS50175">
    <property type="entry name" value="ASP_PROT_RETROV"/>
    <property type="match status" value="1"/>
</dbReference>
<proteinExistence type="predicted"/>
<reference evidence="4" key="1">
    <citation type="submission" date="2017-03" db="EMBL/GenBank/DDBJ databases">
        <title>Phytopthora megakarya and P. palmivora, two closely related causual agents of cacao black pod achieved similar genome size and gene model numbers by different mechanisms.</title>
        <authorList>
            <person name="Ali S."/>
            <person name="Shao J."/>
            <person name="Larry D.J."/>
            <person name="Kronmiller B."/>
            <person name="Shen D."/>
            <person name="Strem M.D."/>
            <person name="Melnick R.L."/>
            <person name="Guiltinan M.J."/>
            <person name="Tyler B.M."/>
            <person name="Meinhardt L.W."/>
            <person name="Bailey B.A."/>
        </authorList>
    </citation>
    <scope>NUCLEOTIDE SEQUENCE [LARGE SCALE GENOMIC DNA]</scope>
    <source>
        <strain evidence="4">zdho120</strain>
    </source>
</reference>
<dbReference type="Gene3D" id="3.30.70.270">
    <property type="match status" value="1"/>
</dbReference>
<comment type="caution">
    <text evidence="3">The sequence shown here is derived from an EMBL/GenBank/DDBJ whole genome shotgun (WGS) entry which is preliminary data.</text>
</comment>
<feature type="region of interest" description="Disordered" evidence="1">
    <location>
        <begin position="145"/>
        <end position="164"/>
    </location>
</feature>
<name>A0A225WNM3_9STRA</name>
<dbReference type="InterPro" id="IPR043128">
    <property type="entry name" value="Rev_trsase/Diguanyl_cyclase"/>
</dbReference>
<dbReference type="GO" id="GO:0004190">
    <property type="term" value="F:aspartic-type endopeptidase activity"/>
    <property type="evidence" value="ECO:0007669"/>
    <property type="project" value="InterPro"/>
</dbReference>
<dbReference type="SUPFAM" id="SSF56672">
    <property type="entry name" value="DNA/RNA polymerases"/>
    <property type="match status" value="1"/>
</dbReference>